<feature type="transmembrane region" description="Helical" evidence="1">
    <location>
        <begin position="544"/>
        <end position="566"/>
    </location>
</feature>
<feature type="transmembrane region" description="Helical" evidence="1">
    <location>
        <begin position="486"/>
        <end position="509"/>
    </location>
</feature>
<sequence length="1047" mass="110036">MTHAPSSRSGLLAAIVRASLRYRGVALALAALLAVYGAFVFQQARYDVFPEFAPPQVAIQTEAPGLAPEQVELLVTQPVENAVNGVAGVARLRSQSIQGLSVITVTFEPDSDIFRDRQNLSERLGAVAGQLPAGVQAPAMSALTSSVSTALVAAMTSKTRSMMDLRTLADWTVKPRLLAVPGVAKVSVFGGDVKEIQIQLHRDRLAKYGLTVSEVLDTARKALGIRGAGFIEDGNQRIVLKAEAPSGQTAAVAATVLRREGGANLTLGDVAEVREAPEPPVGAATFNGQPAVQLMVSEQYGADTVAVTQGLERAMAELRPRLQAEGVDLTPDVFRPANFIEAATRNVQESLLIGAALVVVVVALFLANWRTSVIALAAIPLSLLAAVAVLVERGVSLNTMTLGGLAIAIGLLVDDAIIVVENVHRRLRLNAAQAEPEPAPRVVLLATLEVRSAVVYATLAIGLVFLPVLTLPGLAGRLFAPLAMSYLLATMASLLVAITVTPALCLSLLTRRGEAEHKAGHESRLAGWLKSGYARLLAAVERRWRWVAAAAVALTLATLAALPWLGGDFLPELREGHYIIHVSTLPGASLAESLRLGDGISQRLRAIPQVRSVGQRAGRAEKADDTWGPHYSEIDVDLKPLSSESEAEAAEAAIRAALEHTPGIAFSVKTFLTERVEETLSGYTAAVAVSVYGPDLDTLDTEAQRVAQLLGSVPGAVDVHIEAPPGTPEIAIRLKPEALARWGLSPADVLDAAQTAFKGTEAGQVQEGNRVFNVSVVLAPGERRGMADVQALRIRTPEGAMVRLDQVADVYAGSGRYAVLRSGGRRVQTITSNVAGRDVASFVAEAQALIGREAKLSAGDYVEFSGAAQAQAQAARKLLAHSLVAAVAITLMLWLAQRRIRNVALTLLNMPFALSGGVLVLAAVGGGVTLGALVGFVTLFGISLRNAVMLVSHYEHLTLADGLPWDAVTARRGAVERLVPILMTALATALGLLPLALGSGAPGREIEGPMALVILGGLFTSTALNLLLLPSLALRFGRFNVPADDGL</sequence>
<dbReference type="SUPFAM" id="SSF82866">
    <property type="entry name" value="Multidrug efflux transporter AcrB transmembrane domain"/>
    <property type="match status" value="2"/>
</dbReference>
<keyword evidence="1" id="KW-0472">Membrane</keyword>
<comment type="caution">
    <text evidence="2">The sequence shown here is derived from an EMBL/GenBank/DDBJ whole genome shotgun (WGS) entry which is preliminary data.</text>
</comment>
<gene>
    <name evidence="2" type="ORF">GFJ35_17610</name>
</gene>
<dbReference type="Gene3D" id="3.30.70.1440">
    <property type="entry name" value="Multidrug efflux transporter AcrB pore domain"/>
    <property type="match status" value="1"/>
</dbReference>
<evidence type="ECO:0000256" key="1">
    <source>
        <dbReference type="SAM" id="Phobius"/>
    </source>
</evidence>
<organism evidence="2">
    <name type="scientific">Burkholderia cenocepacia</name>
    <dbReference type="NCBI Taxonomy" id="95486"/>
    <lineage>
        <taxon>Bacteria</taxon>
        <taxon>Pseudomonadati</taxon>
        <taxon>Pseudomonadota</taxon>
        <taxon>Betaproteobacteria</taxon>
        <taxon>Burkholderiales</taxon>
        <taxon>Burkholderiaceae</taxon>
        <taxon>Burkholderia</taxon>
        <taxon>Burkholderia cepacia complex</taxon>
    </lineage>
</organism>
<dbReference type="GO" id="GO:0005886">
    <property type="term" value="C:plasma membrane"/>
    <property type="evidence" value="ECO:0007669"/>
    <property type="project" value="TreeGrafter"/>
</dbReference>
<dbReference type="EMBL" id="JAAEAM010000018">
    <property type="protein sequence ID" value="NDV73880.1"/>
    <property type="molecule type" value="Genomic_DNA"/>
</dbReference>
<accession>A0A6B2MEC9</accession>
<feature type="transmembrane region" description="Helical" evidence="1">
    <location>
        <begin position="1009"/>
        <end position="1029"/>
    </location>
</feature>
<proteinExistence type="predicted"/>
<evidence type="ECO:0000313" key="2">
    <source>
        <dbReference type="EMBL" id="NDV73880.1"/>
    </source>
</evidence>
<feature type="transmembrane region" description="Helical" evidence="1">
    <location>
        <begin position="397"/>
        <end position="420"/>
    </location>
</feature>
<feature type="transmembrane region" description="Helical" evidence="1">
    <location>
        <begin position="373"/>
        <end position="391"/>
    </location>
</feature>
<feature type="transmembrane region" description="Helical" evidence="1">
    <location>
        <begin position="978"/>
        <end position="997"/>
    </location>
</feature>
<feature type="transmembrane region" description="Helical" evidence="1">
    <location>
        <begin position="453"/>
        <end position="474"/>
    </location>
</feature>
<dbReference type="InterPro" id="IPR027463">
    <property type="entry name" value="AcrB_DN_DC_subdom"/>
</dbReference>
<dbReference type="RefSeq" id="WP_163124541.1">
    <property type="nucleotide sequence ID" value="NZ_JAAEAM010000018.1"/>
</dbReference>
<dbReference type="PRINTS" id="PR00702">
    <property type="entry name" value="ACRIFLAVINRP"/>
</dbReference>
<dbReference type="AlphaFoldDB" id="A0A6B2MEC9"/>
<dbReference type="InterPro" id="IPR001036">
    <property type="entry name" value="Acrflvin-R"/>
</dbReference>
<feature type="transmembrane region" description="Helical" evidence="1">
    <location>
        <begin position="20"/>
        <end position="41"/>
    </location>
</feature>
<dbReference type="SUPFAM" id="SSF82693">
    <property type="entry name" value="Multidrug efflux transporter AcrB pore domain, PN1, PN2, PC1 and PC2 subdomains"/>
    <property type="match status" value="2"/>
</dbReference>
<name>A0A6B2MEC9_9BURK</name>
<feature type="transmembrane region" description="Helical" evidence="1">
    <location>
        <begin position="878"/>
        <end position="896"/>
    </location>
</feature>
<dbReference type="SUPFAM" id="SSF82714">
    <property type="entry name" value="Multidrug efflux transporter AcrB TolC docking domain, DN and DC subdomains"/>
    <property type="match status" value="2"/>
</dbReference>
<reference evidence="2" key="1">
    <citation type="submission" date="2019-11" db="EMBL/GenBank/DDBJ databases">
        <title>Burkholderia cenocepacia CF.</title>
        <authorList>
            <person name="Vianna E.F."/>
            <person name="Marques E.A."/>
            <person name="Albano R.M."/>
            <person name="Leao R.S."/>
        </authorList>
    </citation>
    <scope>NUCLEOTIDE SEQUENCE</scope>
    <source>
        <strain evidence="2">MS-2140</strain>
    </source>
</reference>
<keyword evidence="1" id="KW-0812">Transmembrane</keyword>
<protein>
    <submittedName>
        <fullName evidence="2">Efflux RND transporter permease subunit</fullName>
    </submittedName>
</protein>
<dbReference type="Gene3D" id="3.30.70.1320">
    <property type="entry name" value="Multidrug efflux transporter AcrB pore domain like"/>
    <property type="match status" value="1"/>
</dbReference>
<feature type="transmembrane region" description="Helical" evidence="1">
    <location>
        <begin position="916"/>
        <end position="942"/>
    </location>
</feature>
<dbReference type="GO" id="GO:0042910">
    <property type="term" value="F:xenobiotic transmembrane transporter activity"/>
    <property type="evidence" value="ECO:0007669"/>
    <property type="project" value="TreeGrafter"/>
</dbReference>
<dbReference type="Gene3D" id="1.20.1640.10">
    <property type="entry name" value="Multidrug efflux transporter AcrB transmembrane domain"/>
    <property type="match status" value="2"/>
</dbReference>
<dbReference type="Pfam" id="PF00873">
    <property type="entry name" value="ACR_tran"/>
    <property type="match status" value="1"/>
</dbReference>
<dbReference type="PANTHER" id="PTHR32063">
    <property type="match status" value="1"/>
</dbReference>
<dbReference type="PANTHER" id="PTHR32063:SF4">
    <property type="entry name" value="SLR6043 PROTEIN"/>
    <property type="match status" value="1"/>
</dbReference>
<dbReference type="Gene3D" id="3.30.70.1430">
    <property type="entry name" value="Multidrug efflux transporter AcrB pore domain"/>
    <property type="match status" value="2"/>
</dbReference>
<dbReference type="Gene3D" id="3.30.2090.10">
    <property type="entry name" value="Multidrug efflux transporter AcrB TolC docking domain, DN and DC subdomains"/>
    <property type="match status" value="2"/>
</dbReference>
<keyword evidence="1" id="KW-1133">Transmembrane helix</keyword>
<feature type="transmembrane region" description="Helical" evidence="1">
    <location>
        <begin position="350"/>
        <end position="366"/>
    </location>
</feature>